<evidence type="ECO:0000259" key="30">
    <source>
        <dbReference type="PROSITE" id="PS50109"/>
    </source>
</evidence>
<evidence type="ECO:0000256" key="18">
    <source>
        <dbReference type="ARBA" id="ARBA00022840"/>
    </source>
</evidence>
<dbReference type="NCBIfam" id="TIGR00229">
    <property type="entry name" value="sensory_box"/>
    <property type="match status" value="2"/>
</dbReference>
<feature type="compositionally biased region" description="Low complexity" evidence="29">
    <location>
        <begin position="313"/>
        <end position="323"/>
    </location>
</feature>
<evidence type="ECO:0000256" key="29">
    <source>
        <dbReference type="SAM" id="MobiDB-lite"/>
    </source>
</evidence>
<dbReference type="GO" id="GO:0008177">
    <property type="term" value="F:succinate dehydrogenase (quinone) activity"/>
    <property type="evidence" value="ECO:0007669"/>
    <property type="project" value="UniProtKB-EC"/>
</dbReference>
<evidence type="ECO:0000256" key="8">
    <source>
        <dbReference type="ARBA" id="ARBA00022448"/>
    </source>
</evidence>
<feature type="compositionally biased region" description="Basic residues" evidence="29">
    <location>
        <begin position="649"/>
        <end position="661"/>
    </location>
</feature>
<keyword evidence="28" id="KW-0472">Membrane</keyword>
<dbReference type="GO" id="GO:0005743">
    <property type="term" value="C:mitochondrial inner membrane"/>
    <property type="evidence" value="ECO:0007669"/>
    <property type="project" value="UniProtKB-SubCell"/>
</dbReference>
<comment type="similarity">
    <text evidence="5 28">Belongs to the succinate dehydrogenase/fumarate reductase iron-sulfur protein family.</text>
</comment>
<keyword evidence="20" id="KW-0560">Oxidoreductase</keyword>
<dbReference type="InterPro" id="IPR005467">
    <property type="entry name" value="His_kinase_dom"/>
</dbReference>
<evidence type="ECO:0000256" key="20">
    <source>
        <dbReference type="ARBA" id="ARBA00023002"/>
    </source>
</evidence>
<feature type="modified residue" description="4-aspartylphosphate" evidence="27">
    <location>
        <position position="1588"/>
    </location>
</feature>
<protein>
    <recommendedName>
        <fullName evidence="7 28">Succinate dehydrogenase [ubiquinone] iron-sulfur subunit, mitochondrial</fullName>
        <ecNumber evidence="28">1.3.5.1</ecNumber>
    </recommendedName>
</protein>
<dbReference type="InterPro" id="IPR012675">
    <property type="entry name" value="Beta-grasp_dom_sf"/>
</dbReference>
<comment type="catalytic activity">
    <reaction evidence="1">
        <text>ATP + protein L-histidine = ADP + protein N-phospho-L-histidine.</text>
        <dbReference type="EC" id="2.7.13.3"/>
    </reaction>
</comment>
<dbReference type="GO" id="GO:0006099">
    <property type="term" value="P:tricarboxylic acid cycle"/>
    <property type="evidence" value="ECO:0007669"/>
    <property type="project" value="UniProtKB-UniPathway"/>
</dbReference>
<dbReference type="InterPro" id="IPR036890">
    <property type="entry name" value="HATPase_C_sf"/>
</dbReference>
<dbReference type="SMART" id="SM00448">
    <property type="entry name" value="REC"/>
    <property type="match status" value="1"/>
</dbReference>
<evidence type="ECO:0000256" key="2">
    <source>
        <dbReference type="ARBA" id="ARBA00004443"/>
    </source>
</evidence>
<dbReference type="NCBIfam" id="TIGR00384">
    <property type="entry name" value="dhsB"/>
    <property type="match status" value="1"/>
</dbReference>
<evidence type="ECO:0000256" key="25">
    <source>
        <dbReference type="ARBA" id="ARBA00049220"/>
    </source>
</evidence>
<evidence type="ECO:0000256" key="22">
    <source>
        <dbReference type="ARBA" id="ARBA00023012"/>
    </source>
</evidence>
<keyword evidence="9 28" id="KW-0004">4Fe-4S</keyword>
<evidence type="ECO:0000256" key="23">
    <source>
        <dbReference type="ARBA" id="ARBA00023014"/>
    </source>
</evidence>
<feature type="region of interest" description="Disordered" evidence="29">
    <location>
        <begin position="21"/>
        <end position="49"/>
    </location>
</feature>
<comment type="cofactor">
    <cofactor evidence="28">
        <name>[3Fe-4S] cluster</name>
        <dbReference type="ChEBI" id="CHEBI:21137"/>
    </cofactor>
    <text evidence="28">Binds 1 [3Fe-4S] cluster.</text>
</comment>
<dbReference type="PROSITE" id="PS50113">
    <property type="entry name" value="PAC"/>
    <property type="match status" value="1"/>
</dbReference>
<dbReference type="SMART" id="SM00388">
    <property type="entry name" value="HisKA"/>
    <property type="match status" value="1"/>
</dbReference>
<dbReference type="EMBL" id="JAAECE010000004">
    <property type="protein sequence ID" value="KAF1802259.1"/>
    <property type="molecule type" value="Genomic_DNA"/>
</dbReference>
<evidence type="ECO:0000256" key="15">
    <source>
        <dbReference type="ARBA" id="ARBA00022723"/>
    </source>
</evidence>
<dbReference type="Pfam" id="PF13085">
    <property type="entry name" value="Fer2_3"/>
    <property type="match status" value="1"/>
</dbReference>
<dbReference type="InterPro" id="IPR036010">
    <property type="entry name" value="2Fe-2S_ferredoxin-like_sf"/>
</dbReference>
<feature type="region of interest" description="Disordered" evidence="29">
    <location>
        <begin position="311"/>
        <end position="334"/>
    </location>
</feature>
<dbReference type="Gene3D" id="3.40.50.2300">
    <property type="match status" value="1"/>
</dbReference>
<feature type="compositionally biased region" description="Basic residues" evidence="29">
    <location>
        <begin position="454"/>
        <end position="466"/>
    </location>
</feature>
<keyword evidence="28" id="KW-0999">Mitochondrion inner membrane</keyword>
<dbReference type="PRINTS" id="PR00344">
    <property type="entry name" value="BCTRLSENSOR"/>
</dbReference>
<keyword evidence="11" id="KW-0816">Tricarboxylic acid cycle</keyword>
<dbReference type="GO" id="GO:0005524">
    <property type="term" value="F:ATP binding"/>
    <property type="evidence" value="ECO:0007669"/>
    <property type="project" value="UniProtKB-KW"/>
</dbReference>
<comment type="subunit">
    <text evidence="6">Component of complex II composed of four subunits: a flavoprotein (FP), an iron-sulfur protein (IP), and a cytochrome b composed of a large and a small subunit.</text>
</comment>
<dbReference type="FunFam" id="1.10.1060.10:FF:000001">
    <property type="entry name" value="Succinate dehydrogenase iron-sulfur subunit SdhB"/>
    <property type="match status" value="1"/>
</dbReference>
<dbReference type="Proteomes" id="UP000469890">
    <property type="component" value="Unassembled WGS sequence"/>
</dbReference>
<dbReference type="CDD" id="cd16922">
    <property type="entry name" value="HATPase_EvgS-ArcB-TorS-like"/>
    <property type="match status" value="1"/>
</dbReference>
<comment type="cofactor">
    <cofactor evidence="28">
        <name>[2Fe-2S] cluster</name>
        <dbReference type="ChEBI" id="CHEBI:190135"/>
    </cofactor>
    <text evidence="28">Binds 1 [2Fe-2S] cluster.</text>
</comment>
<keyword evidence="18" id="KW-0067">ATP-binding</keyword>
<evidence type="ECO:0000256" key="19">
    <source>
        <dbReference type="ARBA" id="ARBA00022982"/>
    </source>
</evidence>
<feature type="domain" description="PAC" evidence="33">
    <location>
        <begin position="746"/>
        <end position="798"/>
    </location>
</feature>
<sequence length="1851" mass="208369">MNSDTSSSATSHYHAQLYSGQKQLQKRHQLQQEQKKQLSLPPQQHPAKPTSLNYKVLSFDAPNLYHTSLKLTTEIDIHAWWASLVKIFSGTSFHATRIALSIPQDPNDPYAGPWGLKAVYNKTGSISREPDHVDTNSNEDLYSGTDDTREDETQFDYFLHSHSVHETCPRHVPWCFDRLQPFESEPEPLINNPSVCRILKRNAPVVLSREYRRRSSTRQFGSEDLGLEIFKRALMEGDKSRLKSNWSLPIITTPCFSKDESSEILVDGSNIENDENSSSQHDSNSHHEHSSSANTPSANVTSTFLQDFDEYEQQQPSPWSQSPAPSPAIMDPEINPFFQSPPDIDDEAFNPVSPESYDNSSIPFPPPISNVHSIIHVPLFHPSDQNHPTPIAILSFLAPIVPYPPVLLSSIASLSPFIAASFTNANENAQYRKQGQFYNNRRSNKQASSDANRPKNHRRRSAKSQKKHESDSEDSDSNHEADYDDFYRRQQQMADSTTTTPTAANNHDKRPDHLGSMSNFTRSSLETTSIATTAESTCSKERRQSFKSLSPSSIAVMEGWGAVSPTTGLPISASIPPHNMCSDKNCLKHQKLRDKNDSFLDTEDEDDDDEISVIYRPRKKARRRSRYKRQTSNGSSSRKQYDDDGFHYHQTHHNSHHHHRNTGVDRFLVAPKSSLLRLIIDGIPIHVFTCSTASGQVTWVNNRMLQYTGRSLKDHLGPKWLSHMHPDDQPECKKAWELAYEQGNGFAGEYRLKRFDGVYRCFLWRIVPLRDLKGKIMHWFGTCTDVHDQHVAKESNLRQVEIESNERKYRLLAEAIPQIVFTFSPGAGLTYTNGKWSQYAGKSFEQTMGLGFMSGVHPEDRAKLQLPDLPALPNRAGVSWQSEIRLLSAHEEYRWFLVKCVSVDELETGDVRWFGTCTDINDHKLLEKKLKEAHDAAQRSTESKTRFLSNMSHEIRTPLIGITGMLNFLLDTELTAEQMDYVHTIQQSAESLLVVINDILDLSKVEAGMMKLEWEPFSLVTMIEDANELLSTLAIQKDLELSFWVDDDVPDVVVGDRVRLRQVMLNLIGNAIKFTSEGEVFTKCTVQRCDKDESELTLLFEVVDTGAGFDAMEESVMFKPFSQVDSSSTRKHGGSGLGLVISRQLIELHGGVMKCRSQKGKGSTFFFTAKFGIPTSQTKPLPQTPQNDSNNDPFFRSNGYGNTNTAQAIVESSVDEKNLSPLPFVNKNNTQQQPHIPAIKASSADKQGESSPADILQDVLMTKAASMQLKPPPIRNTNMASTTAAAAANKPPTLSLIATDHANNQLKPCEPRIPTIGTGPGSLSTSPVIQPPRTPTSTSPLRALIVSQWVYSRESMEKHVNSILGSNINNECDGGINNSKNKHYQLDTLTNQIEATEWLTDPHTPAYDYIMINLPSEQQILSLTRAICGSLQQQKANVLVVTTPMQRSLITESAKGREDQVIPHTCGFVFKPLKRTKLRWYFGVRQQEIKHGIQLDGAHGPNSSAVSTPDTPHRRAASQKEIFRRMAADVGGKGFRVLLVEDNLVNQKVLTRYLTRVGLNVDVAVHGGECIELFHKHPKDYYCLILCDLFMPVKDGYETTREIREWEKQHLAPNEKPKPIVALSANNPDQPTEKPILKKYKVDLNACGPMVLDALIKIKNEQDSTLTFRRSCREGICGSCAMNIEGGNTLACISKINKDVSKSVKIYPLPHMNIVKDLVPDLTHFYKQYKSIEPYLKQKTPPTDGKENLQSIEDRKKLDGLYECILCACCSTSCPSYWWNQEEYLGPAVLMQSYRWMIDSRDQFGPERREKLQNKMALYRCHTIMNCSKTCPKGLQPGAAIAKIKLLMATE</sequence>
<dbReference type="UniPathway" id="UPA00223">
    <property type="reaction ID" value="UER01006"/>
</dbReference>
<proteinExistence type="inferred from homology"/>
<feature type="domain" description="Histidine kinase" evidence="30">
    <location>
        <begin position="950"/>
        <end position="1173"/>
    </location>
</feature>
<dbReference type="InterPro" id="IPR003661">
    <property type="entry name" value="HisK_dim/P_dom"/>
</dbReference>
<dbReference type="GO" id="GO:0046872">
    <property type="term" value="F:metal ion binding"/>
    <property type="evidence" value="ECO:0007669"/>
    <property type="project" value="UniProtKB-KW"/>
</dbReference>
<dbReference type="InterPro" id="IPR004489">
    <property type="entry name" value="Succ_DH/fum_Rdtase_Fe-S"/>
</dbReference>
<dbReference type="SMART" id="SM00086">
    <property type="entry name" value="PAC"/>
    <property type="match status" value="2"/>
</dbReference>
<keyword evidence="16" id="KW-0547">Nucleotide-binding</keyword>
<dbReference type="GO" id="GO:0009055">
    <property type="term" value="F:electron transfer activity"/>
    <property type="evidence" value="ECO:0007669"/>
    <property type="project" value="InterPro"/>
</dbReference>
<dbReference type="PROSITE" id="PS50112">
    <property type="entry name" value="PAS"/>
    <property type="match status" value="2"/>
</dbReference>
<dbReference type="CDD" id="cd00082">
    <property type="entry name" value="HisKA"/>
    <property type="match status" value="1"/>
</dbReference>
<dbReference type="GO" id="GO:0000155">
    <property type="term" value="F:phosphorelay sensor kinase activity"/>
    <property type="evidence" value="ECO:0007669"/>
    <property type="project" value="InterPro"/>
</dbReference>
<dbReference type="PROSITE" id="PS00197">
    <property type="entry name" value="2FE2S_FER_1"/>
    <property type="match status" value="1"/>
</dbReference>
<feature type="domain" description="PAS" evidence="32">
    <location>
        <begin position="672"/>
        <end position="743"/>
    </location>
</feature>
<feature type="domain" description="PAS" evidence="32">
    <location>
        <begin position="805"/>
        <end position="865"/>
    </location>
</feature>
<keyword evidence="17" id="KW-0418">Kinase</keyword>
<feature type="compositionally biased region" description="Low complexity" evidence="29">
    <location>
        <begin position="523"/>
        <end position="537"/>
    </location>
</feature>
<feature type="domain" description="Response regulatory" evidence="31">
    <location>
        <begin position="1536"/>
        <end position="1663"/>
    </location>
</feature>
<dbReference type="PROSITE" id="PS51085">
    <property type="entry name" value="2FE2S_FER_2"/>
    <property type="match status" value="1"/>
</dbReference>
<feature type="region of interest" description="Disordered" evidence="29">
    <location>
        <begin position="1176"/>
        <end position="1202"/>
    </location>
</feature>
<dbReference type="Pfam" id="PF02518">
    <property type="entry name" value="HATPase_c"/>
    <property type="match status" value="1"/>
</dbReference>
<evidence type="ECO:0000256" key="4">
    <source>
        <dbReference type="ARBA" id="ARBA00004788"/>
    </source>
</evidence>
<comment type="pathway">
    <text evidence="4 28">Carbohydrate metabolism; tricarboxylic acid cycle; fumarate from succinate (eukaryal route): step 1/1.</text>
</comment>
<evidence type="ECO:0000313" key="37">
    <source>
        <dbReference type="Proteomes" id="UP000469890"/>
    </source>
</evidence>
<evidence type="ECO:0000259" key="34">
    <source>
        <dbReference type="PROSITE" id="PS51085"/>
    </source>
</evidence>
<reference evidence="36 37" key="1">
    <citation type="submission" date="2019-09" db="EMBL/GenBank/DDBJ databases">
        <authorList>
            <consortium name="DOE Joint Genome Institute"/>
            <person name="Mondo S.J."/>
            <person name="Navarro-Mendoza M.I."/>
            <person name="Perez-Arques C."/>
            <person name="Panchal S."/>
            <person name="Nicolas F.E."/>
            <person name="Ganguly P."/>
            <person name="Pangilinan J."/>
            <person name="Grigoriev I."/>
            <person name="Heitman J."/>
            <person name="Sanya K."/>
            <person name="Garre V."/>
        </authorList>
    </citation>
    <scope>NUCLEOTIDE SEQUENCE [LARGE SCALE GENOMIC DNA]</scope>
    <source>
        <strain evidence="36 37">MU402</strain>
    </source>
</reference>
<evidence type="ECO:0000256" key="3">
    <source>
        <dbReference type="ARBA" id="ARBA00004496"/>
    </source>
</evidence>
<dbReference type="CDD" id="cd17546">
    <property type="entry name" value="REC_hyHK_CKI1_RcsC-like"/>
    <property type="match status" value="1"/>
</dbReference>
<dbReference type="PANTHER" id="PTHR45339:SF3">
    <property type="entry name" value="HISTIDINE KINASE"/>
    <property type="match status" value="1"/>
</dbReference>
<dbReference type="FunFam" id="3.10.20.30:FF:000007">
    <property type="entry name" value="Succinate dehydrogenase [ubiquinone] iron-sulfur subunit, mitochondrial"/>
    <property type="match status" value="1"/>
</dbReference>
<dbReference type="Gene3D" id="1.10.287.130">
    <property type="match status" value="1"/>
</dbReference>
<dbReference type="Gene3D" id="3.30.450.20">
    <property type="entry name" value="PAS domain"/>
    <property type="match status" value="2"/>
</dbReference>
<dbReference type="PROSITE" id="PS50109">
    <property type="entry name" value="HIS_KIN"/>
    <property type="match status" value="1"/>
</dbReference>
<gene>
    <name evidence="36" type="ORF">FB192DRAFT_1304184</name>
</gene>
<evidence type="ECO:0000256" key="6">
    <source>
        <dbReference type="ARBA" id="ARBA00011421"/>
    </source>
</evidence>
<evidence type="ECO:0000256" key="5">
    <source>
        <dbReference type="ARBA" id="ARBA00009433"/>
    </source>
</evidence>
<dbReference type="Pfam" id="PF13534">
    <property type="entry name" value="Fer4_17"/>
    <property type="match status" value="1"/>
</dbReference>
<dbReference type="InterPro" id="IPR035965">
    <property type="entry name" value="PAS-like_dom_sf"/>
</dbReference>
<dbReference type="SMART" id="SM00091">
    <property type="entry name" value="PAS"/>
    <property type="match status" value="2"/>
</dbReference>
<dbReference type="SUPFAM" id="SSF54292">
    <property type="entry name" value="2Fe-2S ferredoxin-like"/>
    <property type="match status" value="1"/>
</dbReference>
<feature type="compositionally biased region" description="Polar residues" evidence="29">
    <location>
        <begin position="437"/>
        <end position="451"/>
    </location>
</feature>
<keyword evidence="21 28" id="KW-0408">Iron</keyword>
<evidence type="ECO:0000256" key="12">
    <source>
        <dbReference type="ARBA" id="ARBA00022553"/>
    </source>
</evidence>
<evidence type="ECO:0000259" key="35">
    <source>
        <dbReference type="PROSITE" id="PS51379"/>
    </source>
</evidence>
<feature type="domain" description="2Fe-2S ferredoxin-type" evidence="34">
    <location>
        <begin position="1619"/>
        <end position="1712"/>
    </location>
</feature>
<dbReference type="InterPro" id="IPR001041">
    <property type="entry name" value="2Fe-2S_ferredoxin-type"/>
</dbReference>
<feature type="compositionally biased region" description="Basic residues" evidence="29">
    <location>
        <begin position="619"/>
        <end position="629"/>
    </location>
</feature>
<keyword evidence="8" id="KW-0813">Transport</keyword>
<dbReference type="InterPro" id="IPR017896">
    <property type="entry name" value="4Fe4S_Fe-S-bd"/>
</dbReference>
<dbReference type="InterPro" id="IPR001789">
    <property type="entry name" value="Sig_transdc_resp-reg_receiver"/>
</dbReference>
<dbReference type="GO" id="GO:1900745">
    <property type="term" value="P:positive regulation of p38MAPK cascade"/>
    <property type="evidence" value="ECO:0007669"/>
    <property type="project" value="UniProtKB-ARBA"/>
</dbReference>
<evidence type="ECO:0000256" key="7">
    <source>
        <dbReference type="ARBA" id="ARBA00016766"/>
    </source>
</evidence>
<dbReference type="SUPFAM" id="SSF47384">
    <property type="entry name" value="Homodimeric domain of signal transducing histidine kinase"/>
    <property type="match status" value="1"/>
</dbReference>
<dbReference type="CDD" id="cd00207">
    <property type="entry name" value="fer2"/>
    <property type="match status" value="1"/>
</dbReference>
<feature type="region of interest" description="Disordered" evidence="29">
    <location>
        <begin position="437"/>
        <end position="480"/>
    </location>
</feature>
<dbReference type="InterPro" id="IPR013655">
    <property type="entry name" value="PAS_fold_3"/>
</dbReference>
<dbReference type="PANTHER" id="PTHR45339">
    <property type="entry name" value="HYBRID SIGNAL TRANSDUCTION HISTIDINE KINASE J"/>
    <property type="match status" value="1"/>
</dbReference>
<dbReference type="SMART" id="SM00387">
    <property type="entry name" value="HATPase_c"/>
    <property type="match status" value="1"/>
</dbReference>
<dbReference type="SUPFAM" id="SSF46548">
    <property type="entry name" value="alpha-helical ferredoxin"/>
    <property type="match status" value="1"/>
</dbReference>
<dbReference type="NCBIfam" id="NF004616">
    <property type="entry name" value="PRK05950.1"/>
    <property type="match status" value="1"/>
</dbReference>
<dbReference type="GO" id="GO:0051537">
    <property type="term" value="F:2 iron, 2 sulfur cluster binding"/>
    <property type="evidence" value="ECO:0007669"/>
    <property type="project" value="UniProtKB-KW"/>
</dbReference>
<evidence type="ECO:0000256" key="10">
    <source>
        <dbReference type="ARBA" id="ARBA00022490"/>
    </source>
</evidence>
<feature type="region of interest" description="Disordered" evidence="29">
    <location>
        <begin position="340"/>
        <end position="359"/>
    </location>
</feature>
<dbReference type="Gene3D" id="3.30.565.10">
    <property type="entry name" value="Histidine kinase-like ATPase, C-terminal domain"/>
    <property type="match status" value="1"/>
</dbReference>
<evidence type="ECO:0000256" key="13">
    <source>
        <dbReference type="ARBA" id="ARBA00022679"/>
    </source>
</evidence>
<dbReference type="InterPro" id="IPR009051">
    <property type="entry name" value="Helical_ferredxn"/>
</dbReference>
<keyword evidence="14 28" id="KW-0001">2Fe-2S</keyword>
<dbReference type="InterPro" id="IPR017900">
    <property type="entry name" value="4Fe4S_Fe_S_CS"/>
</dbReference>
<keyword evidence="22" id="KW-0902">Two-component regulatory system</keyword>
<feature type="region of interest" description="Disordered" evidence="29">
    <location>
        <begin position="270"/>
        <end position="299"/>
    </location>
</feature>
<comment type="subcellular location">
    <subcellularLocation>
        <location evidence="3">Cytoplasm</location>
    </subcellularLocation>
    <subcellularLocation>
        <location evidence="2 28">Mitochondrion inner membrane</location>
        <topology evidence="2 28">Peripheral membrane protein</topology>
        <orientation evidence="2 28">Matrix side</orientation>
    </subcellularLocation>
</comment>
<evidence type="ECO:0000256" key="9">
    <source>
        <dbReference type="ARBA" id="ARBA00022485"/>
    </source>
</evidence>
<dbReference type="PROSITE" id="PS50110">
    <property type="entry name" value="RESPONSE_REGULATORY"/>
    <property type="match status" value="1"/>
</dbReference>
<dbReference type="InterPro" id="IPR036097">
    <property type="entry name" value="HisK_dim/P_sf"/>
</dbReference>
<feature type="region of interest" description="Disordered" evidence="29">
    <location>
        <begin position="126"/>
        <end position="146"/>
    </location>
</feature>
<comment type="catalytic activity">
    <reaction evidence="25">
        <text>a quinone + succinate = fumarate + a quinol</text>
        <dbReference type="Rhea" id="RHEA:40523"/>
        <dbReference type="ChEBI" id="CHEBI:24646"/>
        <dbReference type="ChEBI" id="CHEBI:29806"/>
        <dbReference type="ChEBI" id="CHEBI:30031"/>
        <dbReference type="ChEBI" id="CHEBI:132124"/>
        <dbReference type="EC" id="1.3.5.1"/>
    </reaction>
</comment>
<dbReference type="PROSITE" id="PS00198">
    <property type="entry name" value="4FE4S_FER_1"/>
    <property type="match status" value="1"/>
</dbReference>
<evidence type="ECO:0000313" key="36">
    <source>
        <dbReference type="EMBL" id="KAF1802259.1"/>
    </source>
</evidence>
<organism evidence="36 37">
    <name type="scientific">Mucor circinelloides f. lusitanicus</name>
    <name type="common">Mucor racemosus var. lusitanicus</name>
    <dbReference type="NCBI Taxonomy" id="29924"/>
    <lineage>
        <taxon>Eukaryota</taxon>
        <taxon>Fungi</taxon>
        <taxon>Fungi incertae sedis</taxon>
        <taxon>Mucoromycota</taxon>
        <taxon>Mucoromycotina</taxon>
        <taxon>Mucoromycetes</taxon>
        <taxon>Mucorales</taxon>
        <taxon>Mucorineae</taxon>
        <taxon>Mucoraceae</taxon>
        <taxon>Mucor</taxon>
    </lineage>
</organism>
<comment type="cofactor">
    <cofactor evidence="28">
        <name>[4Fe-4S] cluster</name>
        <dbReference type="ChEBI" id="CHEBI:49883"/>
    </cofactor>
    <text evidence="28">Binds 1 [4Fe-4S] cluster.</text>
</comment>
<dbReference type="Gene3D" id="3.10.20.30">
    <property type="match status" value="1"/>
</dbReference>
<dbReference type="InterPro" id="IPR000014">
    <property type="entry name" value="PAS"/>
</dbReference>
<dbReference type="PROSITE" id="PS51379">
    <property type="entry name" value="4FE4S_FER_2"/>
    <property type="match status" value="1"/>
</dbReference>
<evidence type="ECO:0000256" key="1">
    <source>
        <dbReference type="ARBA" id="ARBA00000085"/>
    </source>
</evidence>
<dbReference type="GO" id="GO:0051539">
    <property type="term" value="F:4 iron, 4 sulfur cluster binding"/>
    <property type="evidence" value="ECO:0007669"/>
    <property type="project" value="UniProtKB-KW"/>
</dbReference>
<keyword evidence="28" id="KW-0496">Mitochondrion</keyword>
<comment type="function">
    <text evidence="28">Iron-sulfur protein (IP) subunit of succinate dehydrogenase (SDH) that is involved in complex II of the mitochondrial electron transport chain and is responsible for transferring electrons from succinate to ubiquinone (coenzyme Q).</text>
</comment>
<dbReference type="InterPro" id="IPR000700">
    <property type="entry name" value="PAS-assoc_C"/>
</dbReference>
<feature type="domain" description="4Fe-4S ferredoxin-type" evidence="35">
    <location>
        <begin position="1754"/>
        <end position="1784"/>
    </location>
</feature>
<dbReference type="GO" id="GO:0009365">
    <property type="term" value="C:protein histidine kinase complex"/>
    <property type="evidence" value="ECO:0007669"/>
    <property type="project" value="UniProtKB-ARBA"/>
</dbReference>
<dbReference type="Pfam" id="PF00512">
    <property type="entry name" value="HisKA"/>
    <property type="match status" value="1"/>
</dbReference>
<name>A0A8H4BH75_MUCCL</name>
<evidence type="ECO:0000256" key="17">
    <source>
        <dbReference type="ARBA" id="ARBA00022777"/>
    </source>
</evidence>
<dbReference type="InterPro" id="IPR004358">
    <property type="entry name" value="Sig_transdc_His_kin-like_C"/>
</dbReference>
<dbReference type="CDD" id="cd00130">
    <property type="entry name" value="PAS"/>
    <property type="match status" value="2"/>
</dbReference>
<keyword evidence="24 28" id="KW-0003">3Fe-4S</keyword>
<keyword evidence="23 28" id="KW-0411">Iron-sulfur</keyword>
<dbReference type="InterPro" id="IPR001610">
    <property type="entry name" value="PAC"/>
</dbReference>
<dbReference type="EC" id="1.3.5.1" evidence="28"/>
<dbReference type="InterPro" id="IPR006058">
    <property type="entry name" value="2Fe2S_fd_BS"/>
</dbReference>
<feature type="compositionally biased region" description="Polar residues" evidence="29">
    <location>
        <begin position="1176"/>
        <end position="1192"/>
    </location>
</feature>
<feature type="region of interest" description="Disordered" evidence="29">
    <location>
        <begin position="493"/>
        <end position="549"/>
    </location>
</feature>
<keyword evidence="12 27" id="KW-0597">Phosphoprotein</keyword>
<evidence type="ECO:0000256" key="21">
    <source>
        <dbReference type="ARBA" id="ARBA00023004"/>
    </source>
</evidence>
<dbReference type="InterPro" id="IPR011006">
    <property type="entry name" value="CheY-like_superfamily"/>
</dbReference>
<dbReference type="FunFam" id="3.30.565.10:FF:000010">
    <property type="entry name" value="Sensor histidine kinase RcsC"/>
    <property type="match status" value="1"/>
</dbReference>
<evidence type="ECO:0000256" key="11">
    <source>
        <dbReference type="ARBA" id="ARBA00022532"/>
    </source>
</evidence>
<accession>A0A8H4BH75</accession>
<dbReference type="SUPFAM" id="SSF52172">
    <property type="entry name" value="CheY-like"/>
    <property type="match status" value="1"/>
</dbReference>
<dbReference type="FunFam" id="1.10.287.130:FF:000002">
    <property type="entry name" value="Two-component osmosensing histidine kinase"/>
    <property type="match status" value="1"/>
</dbReference>
<keyword evidence="13" id="KW-0808">Transferase</keyword>
<dbReference type="Gene3D" id="1.10.1060.10">
    <property type="entry name" value="Alpha-helical ferredoxin"/>
    <property type="match status" value="1"/>
</dbReference>
<evidence type="ECO:0000259" key="33">
    <source>
        <dbReference type="PROSITE" id="PS50113"/>
    </source>
</evidence>
<dbReference type="GO" id="GO:0051538">
    <property type="term" value="F:3 iron, 4 sulfur cluster binding"/>
    <property type="evidence" value="ECO:0007669"/>
    <property type="project" value="UniProtKB-KW"/>
</dbReference>
<feature type="compositionally biased region" description="Polar residues" evidence="29">
    <location>
        <begin position="493"/>
        <end position="505"/>
    </location>
</feature>
<dbReference type="FunFam" id="3.30.450.20:FF:000099">
    <property type="entry name" value="Sensory box sensor histidine kinase"/>
    <property type="match status" value="1"/>
</dbReference>
<dbReference type="InterPro" id="IPR003594">
    <property type="entry name" value="HATPase_dom"/>
</dbReference>
<evidence type="ECO:0000256" key="14">
    <source>
        <dbReference type="ARBA" id="ARBA00022714"/>
    </source>
</evidence>
<evidence type="ECO:0000259" key="31">
    <source>
        <dbReference type="PROSITE" id="PS50110"/>
    </source>
</evidence>
<comment type="caution">
    <text evidence="36">The sequence shown here is derived from an EMBL/GenBank/DDBJ whole genome shotgun (WGS) entry which is preliminary data.</text>
</comment>
<evidence type="ECO:0000256" key="16">
    <source>
        <dbReference type="ARBA" id="ARBA00022741"/>
    </source>
</evidence>
<dbReference type="SUPFAM" id="SSF55785">
    <property type="entry name" value="PYP-like sensor domain (PAS domain)"/>
    <property type="match status" value="2"/>
</dbReference>
<dbReference type="SUPFAM" id="SSF55874">
    <property type="entry name" value="ATPase domain of HSP90 chaperone/DNA topoisomerase II/histidine kinase"/>
    <property type="match status" value="1"/>
</dbReference>
<feature type="region of interest" description="Disordered" evidence="29">
    <location>
        <begin position="619"/>
        <end position="661"/>
    </location>
</feature>
<dbReference type="InterPro" id="IPR025192">
    <property type="entry name" value="Succ_DH/fum_Rdtase_N"/>
</dbReference>
<evidence type="ECO:0000259" key="32">
    <source>
        <dbReference type="PROSITE" id="PS50112"/>
    </source>
</evidence>
<evidence type="ECO:0000256" key="28">
    <source>
        <dbReference type="RuleBase" id="RU361237"/>
    </source>
</evidence>
<evidence type="ECO:0000256" key="24">
    <source>
        <dbReference type="ARBA" id="ARBA00023291"/>
    </source>
</evidence>
<evidence type="ECO:0000256" key="27">
    <source>
        <dbReference type="PROSITE-ProRule" id="PRU00169"/>
    </source>
</evidence>
<dbReference type="Pfam" id="PF08447">
    <property type="entry name" value="PAS_3"/>
    <property type="match status" value="1"/>
</dbReference>
<keyword evidence="19" id="KW-0249">Electron transport</keyword>
<comment type="function">
    <text evidence="26">Involved in the control of the SAPK-dependent transcriptional response to peroxide stress. Regulates sty1 activity.</text>
</comment>
<keyword evidence="10" id="KW-0963">Cytoplasm</keyword>
<evidence type="ECO:0000256" key="26">
    <source>
        <dbReference type="ARBA" id="ARBA00054109"/>
    </source>
</evidence>
<keyword evidence="15 28" id="KW-0479">Metal-binding</keyword>